<keyword evidence="4" id="KW-0966">Cell projection</keyword>
<comment type="caution">
    <text evidence="4">The sequence shown here is derived from an EMBL/GenBank/DDBJ whole genome shotgun (WGS) entry which is preliminary data.</text>
</comment>
<evidence type="ECO:0000256" key="1">
    <source>
        <dbReference type="ARBA" id="ARBA00002397"/>
    </source>
</evidence>
<dbReference type="GO" id="GO:0044780">
    <property type="term" value="P:bacterial-type flagellum assembly"/>
    <property type="evidence" value="ECO:0007669"/>
    <property type="project" value="InterPro"/>
</dbReference>
<dbReference type="SUPFAM" id="SSF140566">
    <property type="entry name" value="FlgN-like"/>
    <property type="match status" value="1"/>
</dbReference>
<dbReference type="Proteomes" id="UP000566711">
    <property type="component" value="Unassembled WGS sequence"/>
</dbReference>
<dbReference type="Pfam" id="PF05130">
    <property type="entry name" value="FlgN"/>
    <property type="match status" value="1"/>
</dbReference>
<keyword evidence="4" id="KW-0969">Cilium</keyword>
<evidence type="ECO:0000313" key="4">
    <source>
        <dbReference type="EMBL" id="MBA5604417.1"/>
    </source>
</evidence>
<name>A0A7W2EED8_9BURK</name>
<accession>A0A7W2EED8</accession>
<keyword evidence="3" id="KW-1005">Bacterial flagellum biogenesis</keyword>
<proteinExistence type="inferred from homology"/>
<organism evidence="4 5">
    <name type="scientific">Rugamonas fusca</name>
    <dbReference type="NCBI Taxonomy" id="2758568"/>
    <lineage>
        <taxon>Bacteria</taxon>
        <taxon>Pseudomonadati</taxon>
        <taxon>Pseudomonadota</taxon>
        <taxon>Betaproteobacteria</taxon>
        <taxon>Burkholderiales</taxon>
        <taxon>Oxalobacteraceae</taxon>
        <taxon>Telluria group</taxon>
        <taxon>Rugamonas</taxon>
    </lineage>
</organism>
<evidence type="ECO:0000256" key="3">
    <source>
        <dbReference type="ARBA" id="ARBA00022795"/>
    </source>
</evidence>
<dbReference type="InterPro" id="IPR007809">
    <property type="entry name" value="FlgN-like"/>
</dbReference>
<evidence type="ECO:0000313" key="5">
    <source>
        <dbReference type="Proteomes" id="UP000566711"/>
    </source>
</evidence>
<keyword evidence="4" id="KW-0282">Flagellum</keyword>
<comment type="function">
    <text evidence="1">Required for the efficient initiation of filament assembly.</text>
</comment>
<dbReference type="Gene3D" id="1.20.58.300">
    <property type="entry name" value="FlgN-like"/>
    <property type="match status" value="1"/>
</dbReference>
<dbReference type="InterPro" id="IPR036679">
    <property type="entry name" value="FlgN-like_sf"/>
</dbReference>
<dbReference type="AlphaFoldDB" id="A0A7W2EED8"/>
<sequence>MRALLQGVAADLLAYQQLHELLEQQFDGAVRHQSARLTELADAITALVDTMEARRAARVAQVQRLLGPQGTMAQAFALLKNPARERMEADWRTLEHRVRECKRLGKRNSDLLVEQYTIMQRVLHGEEQLYAPA</sequence>
<dbReference type="EMBL" id="JACEZS010000002">
    <property type="protein sequence ID" value="MBA5604417.1"/>
    <property type="molecule type" value="Genomic_DNA"/>
</dbReference>
<comment type="similarity">
    <text evidence="2">Belongs to the FlgN family.</text>
</comment>
<gene>
    <name evidence="4" type="primary">flgN</name>
    <name evidence="4" type="ORF">H3H36_03455</name>
</gene>
<reference evidence="4 5" key="1">
    <citation type="submission" date="2020-07" db="EMBL/GenBank/DDBJ databases">
        <title>Novel species isolated from subtropical streams in China.</title>
        <authorList>
            <person name="Lu H."/>
        </authorList>
    </citation>
    <scope>NUCLEOTIDE SEQUENCE [LARGE SCALE GENOMIC DNA]</scope>
    <source>
        <strain evidence="4 5">FT3S</strain>
    </source>
</reference>
<keyword evidence="5" id="KW-1185">Reference proteome</keyword>
<evidence type="ECO:0000256" key="2">
    <source>
        <dbReference type="ARBA" id="ARBA00007703"/>
    </source>
</evidence>
<protein>
    <submittedName>
        <fullName evidence="4">Flagellar export chaperone FlgN</fullName>
    </submittedName>
</protein>